<dbReference type="Proteomes" id="UP000299102">
    <property type="component" value="Unassembled WGS sequence"/>
</dbReference>
<dbReference type="AlphaFoldDB" id="A0A4C1VKQ0"/>
<name>A0A4C1VKQ0_EUMVA</name>
<comment type="caution">
    <text evidence="1">The sequence shown here is derived from an EMBL/GenBank/DDBJ whole genome shotgun (WGS) entry which is preliminary data.</text>
</comment>
<dbReference type="EMBL" id="BGZK01000355">
    <property type="protein sequence ID" value="GBP38867.1"/>
    <property type="molecule type" value="Genomic_DNA"/>
</dbReference>
<organism evidence="1 2">
    <name type="scientific">Eumeta variegata</name>
    <name type="common">Bagworm moth</name>
    <name type="synonym">Eumeta japonica</name>
    <dbReference type="NCBI Taxonomy" id="151549"/>
    <lineage>
        <taxon>Eukaryota</taxon>
        <taxon>Metazoa</taxon>
        <taxon>Ecdysozoa</taxon>
        <taxon>Arthropoda</taxon>
        <taxon>Hexapoda</taxon>
        <taxon>Insecta</taxon>
        <taxon>Pterygota</taxon>
        <taxon>Neoptera</taxon>
        <taxon>Endopterygota</taxon>
        <taxon>Lepidoptera</taxon>
        <taxon>Glossata</taxon>
        <taxon>Ditrysia</taxon>
        <taxon>Tineoidea</taxon>
        <taxon>Psychidae</taxon>
        <taxon>Oiketicinae</taxon>
        <taxon>Eumeta</taxon>
    </lineage>
</organism>
<sequence length="148" mass="16692">MCIEIVPSLAFICSRCARGEGVCVCSKYASTNKFERLVDLFYRGLTFLYWVNRFPDLSQHSGDLDSGCSSDPDPTPLKSPYDPVFNLDSNSDTEIDLHLHLNTKACVHPDPVLITIFECPPLRSYVSNNRPADRILSAERFDPARETF</sequence>
<gene>
    <name evidence="1" type="ORF">EVAR_32383_1</name>
</gene>
<protein>
    <submittedName>
        <fullName evidence="1">Uncharacterized protein</fullName>
    </submittedName>
</protein>
<proteinExistence type="predicted"/>
<keyword evidence="2" id="KW-1185">Reference proteome</keyword>
<reference evidence="1 2" key="1">
    <citation type="journal article" date="2019" name="Commun. Biol.">
        <title>The bagworm genome reveals a unique fibroin gene that provides high tensile strength.</title>
        <authorList>
            <person name="Kono N."/>
            <person name="Nakamura H."/>
            <person name="Ohtoshi R."/>
            <person name="Tomita M."/>
            <person name="Numata K."/>
            <person name="Arakawa K."/>
        </authorList>
    </citation>
    <scope>NUCLEOTIDE SEQUENCE [LARGE SCALE GENOMIC DNA]</scope>
</reference>
<evidence type="ECO:0000313" key="1">
    <source>
        <dbReference type="EMBL" id="GBP38867.1"/>
    </source>
</evidence>
<evidence type="ECO:0000313" key="2">
    <source>
        <dbReference type="Proteomes" id="UP000299102"/>
    </source>
</evidence>
<accession>A0A4C1VKQ0</accession>